<dbReference type="InterPro" id="IPR033730">
    <property type="entry name" value="ProRS_core_prok"/>
</dbReference>
<organism evidence="14 15">
    <name type="scientific">Dissulfuribacter thermophilus</name>
    <dbReference type="NCBI Taxonomy" id="1156395"/>
    <lineage>
        <taxon>Bacteria</taxon>
        <taxon>Pseudomonadati</taxon>
        <taxon>Thermodesulfobacteriota</taxon>
        <taxon>Dissulfuribacteria</taxon>
        <taxon>Dissulfuribacterales</taxon>
        <taxon>Dissulfuribacteraceae</taxon>
        <taxon>Dissulfuribacter</taxon>
    </lineage>
</organism>
<dbReference type="FunFam" id="3.30.930.10:FF:000043">
    <property type="entry name" value="Proline--tRNA ligase"/>
    <property type="match status" value="1"/>
</dbReference>
<sequence>MRYSKLFLPTLKEVPSEAEIISHKLMLRAGMIRRLASGLYSYLPLGLKALRKVETIVREEMFRAGAQEVLLPMVQPRELWEESGRWQKYGKELLRFKDRHEHDFCLGPTHEEVITDLVRREVRSYRDLPLNLFQIQTKFRDEIRPRFGLMRGREFVMKDAYSFDVDEEALDRQYWNMFEAYCRIFERCGLDFKAVKADTGAIGGHESHEFMVIADTGEDEIASCTVCKWAANIELAEVKSGSDSGDEGEAFDEIKKVNTPGVKQVEDVSEFLKVPLHKIVKSLVLETDKKDVVVAMVRGDHELNEVKMKKVLGCDELTLAKEATVERVTGAPIGFAGPVGLREKVILIADNSIKSLRNFVVGANEKDAHLLNVNWDRDIKDVSFSDIRNITEADPCPECGSTIEIRRGIEVGHVFKLGTKYSEAMGATFLDKDGKERPIVMGCYGIGVSRTVQAAIEQNHDELGIVFPEPIAPFDLIVTVVNVKDEELRASGENIYKAALSKGIDCLFDDRDMRPGVKFKDAELIGIPVRITVGKRLKEDGSVEVFHRKTRQVELIPMEKLEDVLNSLKYSS</sequence>
<protein>
    <recommendedName>
        <fullName evidence="12">Proline--tRNA ligase</fullName>
        <ecNumber evidence="12">6.1.1.15</ecNumber>
    </recommendedName>
    <alternativeName>
        <fullName evidence="12">Prolyl-tRNA synthetase</fullName>
        <shortName evidence="12">ProRS</shortName>
    </alternativeName>
</protein>
<evidence type="ECO:0000256" key="7">
    <source>
        <dbReference type="ARBA" id="ARBA00022917"/>
    </source>
</evidence>
<evidence type="ECO:0000256" key="12">
    <source>
        <dbReference type="HAMAP-Rule" id="MF_01569"/>
    </source>
</evidence>
<comment type="similarity">
    <text evidence="11 12">Belongs to the class-II aminoacyl-tRNA synthetase family. ProS type 1 subfamily.</text>
</comment>
<dbReference type="PRINTS" id="PR01046">
    <property type="entry name" value="TRNASYNTHPRO"/>
</dbReference>
<evidence type="ECO:0000256" key="3">
    <source>
        <dbReference type="ARBA" id="ARBA00022490"/>
    </source>
</evidence>
<dbReference type="InterPro" id="IPR023717">
    <property type="entry name" value="Pro-tRNA-Synthase_IIa_type1"/>
</dbReference>
<dbReference type="SUPFAM" id="SSF55826">
    <property type="entry name" value="YbaK/ProRS associated domain"/>
    <property type="match status" value="1"/>
</dbReference>
<dbReference type="NCBIfam" id="NF006625">
    <property type="entry name" value="PRK09194.1"/>
    <property type="match status" value="1"/>
</dbReference>
<comment type="catalytic activity">
    <reaction evidence="9 12">
        <text>tRNA(Pro) + L-proline + ATP = L-prolyl-tRNA(Pro) + AMP + diphosphate</text>
        <dbReference type="Rhea" id="RHEA:14305"/>
        <dbReference type="Rhea" id="RHEA-COMP:9700"/>
        <dbReference type="Rhea" id="RHEA-COMP:9702"/>
        <dbReference type="ChEBI" id="CHEBI:30616"/>
        <dbReference type="ChEBI" id="CHEBI:33019"/>
        <dbReference type="ChEBI" id="CHEBI:60039"/>
        <dbReference type="ChEBI" id="CHEBI:78442"/>
        <dbReference type="ChEBI" id="CHEBI:78532"/>
        <dbReference type="ChEBI" id="CHEBI:456215"/>
        <dbReference type="EC" id="6.1.1.15"/>
    </reaction>
</comment>
<dbReference type="GO" id="GO:0004827">
    <property type="term" value="F:proline-tRNA ligase activity"/>
    <property type="evidence" value="ECO:0007669"/>
    <property type="project" value="UniProtKB-UniRule"/>
</dbReference>
<dbReference type="PANTHER" id="PTHR42753:SF2">
    <property type="entry name" value="PROLINE--TRNA LIGASE"/>
    <property type="match status" value="1"/>
</dbReference>
<dbReference type="EC" id="6.1.1.15" evidence="12"/>
<dbReference type="InterPro" id="IPR002314">
    <property type="entry name" value="aa-tRNA-synt_IIb"/>
</dbReference>
<comment type="subcellular location">
    <subcellularLocation>
        <location evidence="1 12">Cytoplasm</location>
    </subcellularLocation>
</comment>
<keyword evidence="3 12" id="KW-0963">Cytoplasm</keyword>
<dbReference type="InterPro" id="IPR006195">
    <property type="entry name" value="aa-tRNA-synth_II"/>
</dbReference>
<dbReference type="InterPro" id="IPR004154">
    <property type="entry name" value="Anticodon-bd"/>
</dbReference>
<evidence type="ECO:0000256" key="6">
    <source>
        <dbReference type="ARBA" id="ARBA00022840"/>
    </source>
</evidence>
<keyword evidence="6 12" id="KW-0067">ATP-binding</keyword>
<dbReference type="CDD" id="cd00779">
    <property type="entry name" value="ProRS_core_prok"/>
    <property type="match status" value="1"/>
</dbReference>
<dbReference type="SUPFAM" id="SSF55681">
    <property type="entry name" value="Class II aaRS and biotin synthetases"/>
    <property type="match status" value="1"/>
</dbReference>
<dbReference type="STRING" id="1156395.DBT_0571"/>
<accession>A0A1B9F846</accession>
<dbReference type="InterPro" id="IPR004500">
    <property type="entry name" value="Pro-tRNA-synth_IIa_bac-type"/>
</dbReference>
<dbReference type="Pfam" id="PF03129">
    <property type="entry name" value="HGTP_anticodon"/>
    <property type="match status" value="1"/>
</dbReference>
<evidence type="ECO:0000256" key="5">
    <source>
        <dbReference type="ARBA" id="ARBA00022741"/>
    </source>
</evidence>
<name>A0A1B9F846_9BACT</name>
<dbReference type="AlphaFoldDB" id="A0A1B9F846"/>
<keyword evidence="15" id="KW-1185">Reference proteome</keyword>
<evidence type="ECO:0000256" key="9">
    <source>
        <dbReference type="ARBA" id="ARBA00047671"/>
    </source>
</evidence>
<dbReference type="Pfam" id="PF04073">
    <property type="entry name" value="tRNA_edit"/>
    <property type="match status" value="1"/>
</dbReference>
<feature type="domain" description="Aminoacyl-transfer RNA synthetases class-II family profile" evidence="13">
    <location>
        <begin position="33"/>
        <end position="468"/>
    </location>
</feature>
<dbReference type="InterPro" id="IPR045864">
    <property type="entry name" value="aa-tRNA-synth_II/BPL/LPL"/>
</dbReference>
<evidence type="ECO:0000256" key="8">
    <source>
        <dbReference type="ARBA" id="ARBA00023146"/>
    </source>
</evidence>
<dbReference type="EMBL" id="MAGO01000002">
    <property type="protein sequence ID" value="OCC16109.1"/>
    <property type="molecule type" value="Genomic_DNA"/>
</dbReference>
<dbReference type="Gene3D" id="3.40.50.800">
    <property type="entry name" value="Anticodon-binding domain"/>
    <property type="match status" value="1"/>
</dbReference>
<evidence type="ECO:0000256" key="4">
    <source>
        <dbReference type="ARBA" id="ARBA00022598"/>
    </source>
</evidence>
<dbReference type="GO" id="GO:0005524">
    <property type="term" value="F:ATP binding"/>
    <property type="evidence" value="ECO:0007669"/>
    <property type="project" value="UniProtKB-UniRule"/>
</dbReference>
<dbReference type="SUPFAM" id="SSF52954">
    <property type="entry name" value="Class II aaRS ABD-related"/>
    <property type="match status" value="1"/>
</dbReference>
<dbReference type="InterPro" id="IPR036621">
    <property type="entry name" value="Anticodon-bd_dom_sf"/>
</dbReference>
<dbReference type="PATRIC" id="fig|1156395.6.peg.578"/>
<dbReference type="GO" id="GO:0006433">
    <property type="term" value="P:prolyl-tRNA aminoacylation"/>
    <property type="evidence" value="ECO:0007669"/>
    <property type="project" value="UniProtKB-UniRule"/>
</dbReference>
<dbReference type="PROSITE" id="PS50862">
    <property type="entry name" value="AA_TRNA_LIGASE_II"/>
    <property type="match status" value="1"/>
</dbReference>
<evidence type="ECO:0000259" key="13">
    <source>
        <dbReference type="PROSITE" id="PS50862"/>
    </source>
</evidence>
<evidence type="ECO:0000313" key="15">
    <source>
        <dbReference type="Proteomes" id="UP000093080"/>
    </source>
</evidence>
<dbReference type="RefSeq" id="WP_067616168.1">
    <property type="nucleotide sequence ID" value="NZ_MAGO01000002.1"/>
</dbReference>
<dbReference type="InterPro" id="IPR036754">
    <property type="entry name" value="YbaK/aa-tRNA-synt-asso_dom_sf"/>
</dbReference>
<evidence type="ECO:0000313" key="14">
    <source>
        <dbReference type="EMBL" id="OCC16109.1"/>
    </source>
</evidence>
<proteinExistence type="inferred from homology"/>
<dbReference type="GO" id="GO:0005829">
    <property type="term" value="C:cytosol"/>
    <property type="evidence" value="ECO:0007669"/>
    <property type="project" value="TreeGrafter"/>
</dbReference>
<evidence type="ECO:0000256" key="1">
    <source>
        <dbReference type="ARBA" id="ARBA00004496"/>
    </source>
</evidence>
<reference evidence="14 15" key="1">
    <citation type="submission" date="2016-06" db="EMBL/GenBank/DDBJ databases">
        <title>Respiratory ammonification of nitrate coupled to the oxidation of elemental sulfur in deep-sea autotrophic thermophilic bacteria.</title>
        <authorList>
            <person name="Slobodkina G.B."/>
            <person name="Mardanov A.V."/>
            <person name="Ravin N.V."/>
            <person name="Frolova A.A."/>
            <person name="Viryasiv M.B."/>
            <person name="Chernyh N.A."/>
            <person name="Bonch-Osmolovskaya E.A."/>
            <person name="Slobodkin A.I."/>
        </authorList>
    </citation>
    <scope>NUCLEOTIDE SEQUENCE [LARGE SCALE GENOMIC DNA]</scope>
    <source>
        <strain evidence="14 15">S69</strain>
    </source>
</reference>
<dbReference type="Proteomes" id="UP000093080">
    <property type="component" value="Unassembled WGS sequence"/>
</dbReference>
<gene>
    <name evidence="12" type="primary">proS</name>
    <name evidence="14" type="ORF">DBT_0571</name>
</gene>
<dbReference type="GO" id="GO:0002161">
    <property type="term" value="F:aminoacyl-tRNA deacylase activity"/>
    <property type="evidence" value="ECO:0007669"/>
    <property type="project" value="InterPro"/>
</dbReference>
<dbReference type="PIRSF" id="PIRSF001535">
    <property type="entry name" value="ProRS_1"/>
    <property type="match status" value="1"/>
</dbReference>
<dbReference type="OrthoDB" id="9809052at2"/>
<evidence type="ECO:0000256" key="2">
    <source>
        <dbReference type="ARBA" id="ARBA00011738"/>
    </source>
</evidence>
<dbReference type="PANTHER" id="PTHR42753">
    <property type="entry name" value="MITOCHONDRIAL RIBOSOME PROTEIN L39/PROLYL-TRNA LIGASE FAMILY MEMBER"/>
    <property type="match status" value="1"/>
</dbReference>
<dbReference type="Pfam" id="PF00587">
    <property type="entry name" value="tRNA-synt_2b"/>
    <property type="match status" value="1"/>
</dbReference>
<dbReference type="InterPro" id="IPR050062">
    <property type="entry name" value="Pro-tRNA_synthetase"/>
</dbReference>
<dbReference type="InterPro" id="IPR007214">
    <property type="entry name" value="YbaK/aa-tRNA-synth-assoc-dom"/>
</dbReference>
<dbReference type="InterPro" id="IPR044140">
    <property type="entry name" value="ProRS_anticodon_short"/>
</dbReference>
<dbReference type="InterPro" id="IPR002316">
    <property type="entry name" value="Pro-tRNA-ligase_IIa"/>
</dbReference>
<comment type="function">
    <text evidence="10 12">Catalyzes the attachment of proline to tRNA(Pro) in a two-step reaction: proline is first activated by ATP to form Pro-AMP and then transferred to the acceptor end of tRNA(Pro). As ProRS can inadvertently accommodate and process non-cognate amino acids such as alanine and cysteine, to avoid such errors it has two additional distinct editing activities against alanine. One activity is designated as 'pretransfer' editing and involves the tRNA(Pro)-independent hydrolysis of activated Ala-AMP. The other activity is designated 'posttransfer' editing and involves deacylation of mischarged Ala-tRNA(Pro). The misacylated Cys-tRNA(Pro) is not edited by ProRS.</text>
</comment>
<keyword evidence="7 12" id="KW-0648">Protein biosynthesis</keyword>
<dbReference type="Gene3D" id="3.30.930.10">
    <property type="entry name" value="Bira Bifunctional Protein, Domain 2"/>
    <property type="match status" value="2"/>
</dbReference>
<dbReference type="FunFam" id="3.30.930.10:FF:000065">
    <property type="entry name" value="Proline--tRNA ligase"/>
    <property type="match status" value="1"/>
</dbReference>
<comment type="domain">
    <text evidence="12">Consists of three domains: the N-terminal catalytic domain, the editing domain and the C-terminal anticodon-binding domain.</text>
</comment>
<keyword evidence="8 12" id="KW-0030">Aminoacyl-tRNA synthetase</keyword>
<comment type="subunit">
    <text evidence="2 12">Homodimer.</text>
</comment>
<dbReference type="HAMAP" id="MF_01569">
    <property type="entry name" value="Pro_tRNA_synth_type1"/>
    <property type="match status" value="1"/>
</dbReference>
<dbReference type="CDD" id="cd04334">
    <property type="entry name" value="ProRS-INS"/>
    <property type="match status" value="1"/>
</dbReference>
<keyword evidence="4 12" id="KW-0436">Ligase</keyword>
<dbReference type="CDD" id="cd00861">
    <property type="entry name" value="ProRS_anticodon_short"/>
    <property type="match status" value="1"/>
</dbReference>
<dbReference type="Gene3D" id="3.90.960.10">
    <property type="entry name" value="YbaK/aminoacyl-tRNA synthetase-associated domain"/>
    <property type="match status" value="1"/>
</dbReference>
<evidence type="ECO:0000256" key="10">
    <source>
        <dbReference type="ARBA" id="ARBA00053664"/>
    </source>
</evidence>
<comment type="caution">
    <text evidence="14">The sequence shown here is derived from an EMBL/GenBank/DDBJ whole genome shotgun (WGS) entry which is preliminary data.</text>
</comment>
<keyword evidence="5 12" id="KW-0547">Nucleotide-binding</keyword>
<dbReference type="NCBIfam" id="TIGR00409">
    <property type="entry name" value="proS_fam_II"/>
    <property type="match status" value="1"/>
</dbReference>
<evidence type="ECO:0000256" key="11">
    <source>
        <dbReference type="ARBA" id="ARBA00060755"/>
    </source>
</evidence>